<feature type="compositionally biased region" description="Low complexity" evidence="1">
    <location>
        <begin position="54"/>
        <end position="89"/>
    </location>
</feature>
<dbReference type="EMBL" id="ASPP01018165">
    <property type="protein sequence ID" value="ETO16512.1"/>
    <property type="molecule type" value="Genomic_DNA"/>
</dbReference>
<reference evidence="2 3" key="1">
    <citation type="journal article" date="2013" name="Curr. Biol.">
        <title>The Genome of the Foraminiferan Reticulomyxa filosa.</title>
        <authorList>
            <person name="Glockner G."/>
            <person name="Hulsmann N."/>
            <person name="Schleicher M."/>
            <person name="Noegel A.A."/>
            <person name="Eichinger L."/>
            <person name="Gallinger C."/>
            <person name="Pawlowski J."/>
            <person name="Sierra R."/>
            <person name="Euteneuer U."/>
            <person name="Pillet L."/>
            <person name="Moustafa A."/>
            <person name="Platzer M."/>
            <person name="Groth M."/>
            <person name="Szafranski K."/>
            <person name="Schliwa M."/>
        </authorList>
    </citation>
    <scope>NUCLEOTIDE SEQUENCE [LARGE SCALE GENOMIC DNA]</scope>
</reference>
<keyword evidence="3" id="KW-1185">Reference proteome</keyword>
<evidence type="ECO:0000313" key="2">
    <source>
        <dbReference type="EMBL" id="ETO16512.1"/>
    </source>
</evidence>
<feature type="region of interest" description="Disordered" evidence="1">
    <location>
        <begin position="1"/>
        <end position="89"/>
    </location>
</feature>
<feature type="compositionally biased region" description="Low complexity" evidence="1">
    <location>
        <begin position="1"/>
        <end position="14"/>
    </location>
</feature>
<name>X6MST8_RETFI</name>
<comment type="caution">
    <text evidence="2">The sequence shown here is derived from an EMBL/GenBank/DDBJ whole genome shotgun (WGS) entry which is preliminary data.</text>
</comment>
<feature type="non-terminal residue" evidence="2">
    <location>
        <position position="1"/>
    </location>
</feature>
<protein>
    <submittedName>
        <fullName evidence="2">Uncharacterized protein</fullName>
    </submittedName>
</protein>
<accession>X6MST8</accession>
<evidence type="ECO:0000256" key="1">
    <source>
        <dbReference type="SAM" id="MobiDB-lite"/>
    </source>
</evidence>
<proteinExistence type="predicted"/>
<dbReference type="AlphaFoldDB" id="X6MST8"/>
<evidence type="ECO:0000313" key="3">
    <source>
        <dbReference type="Proteomes" id="UP000023152"/>
    </source>
</evidence>
<dbReference type="Proteomes" id="UP000023152">
    <property type="component" value="Unassembled WGS sequence"/>
</dbReference>
<sequence length="185" mass="20797">LHSQQQQQQQQSLSHSHHSRHMPNTYSNLKDKSFPSTNFSHSVPPSTVYSNAHTNTNINANNNNNINTNNNTNNSNSNNNNGNNNVNPNLNANVNININPTTNSGLNVSQHPTAIYANYPAYDHYDGSVPQQHQYHSAFGYGGQINYSKVSLSNTLKNQKKKKKKIINKAKKLSKIFVHCFLFCF</sequence>
<feature type="compositionally biased region" description="Polar residues" evidence="1">
    <location>
        <begin position="22"/>
        <end position="53"/>
    </location>
</feature>
<gene>
    <name evidence="2" type="ORF">RFI_20827</name>
</gene>
<organism evidence="2 3">
    <name type="scientific">Reticulomyxa filosa</name>
    <dbReference type="NCBI Taxonomy" id="46433"/>
    <lineage>
        <taxon>Eukaryota</taxon>
        <taxon>Sar</taxon>
        <taxon>Rhizaria</taxon>
        <taxon>Retaria</taxon>
        <taxon>Foraminifera</taxon>
        <taxon>Monothalamids</taxon>
        <taxon>Reticulomyxidae</taxon>
        <taxon>Reticulomyxa</taxon>
    </lineage>
</organism>